<accession>A0A2K2FJG5</accession>
<evidence type="ECO:0000313" key="6">
    <source>
        <dbReference type="EMBL" id="PNU00837.1"/>
    </source>
</evidence>
<dbReference type="RefSeq" id="WP_103080452.1">
    <property type="nucleotide sequence ID" value="NZ_CP021850.1"/>
</dbReference>
<dbReference type="InterPro" id="IPR003689">
    <property type="entry name" value="ZIP"/>
</dbReference>
<dbReference type="AlphaFoldDB" id="A0A2K2FJG5"/>
<evidence type="ECO:0000256" key="1">
    <source>
        <dbReference type="ARBA" id="ARBA00004141"/>
    </source>
</evidence>
<organism evidence="6 7">
    <name type="scientific">Clostridium thermosuccinogenes</name>
    <dbReference type="NCBI Taxonomy" id="84032"/>
    <lineage>
        <taxon>Bacteria</taxon>
        <taxon>Bacillati</taxon>
        <taxon>Bacillota</taxon>
        <taxon>Clostridia</taxon>
        <taxon>Eubacteriales</taxon>
        <taxon>Clostridiaceae</taxon>
        <taxon>Clostridium</taxon>
    </lineage>
</organism>
<feature type="transmembrane region" description="Helical" evidence="5">
    <location>
        <begin position="195"/>
        <end position="215"/>
    </location>
</feature>
<dbReference type="Proteomes" id="UP000236151">
    <property type="component" value="Unassembled WGS sequence"/>
</dbReference>
<keyword evidence="2 5" id="KW-0812">Transmembrane</keyword>
<dbReference type="PANTHER" id="PTHR16950:SF16">
    <property type="entry name" value="ZINC TRANSPORTER ZIP13"/>
    <property type="match status" value="1"/>
</dbReference>
<dbReference type="OrthoDB" id="9787346at2"/>
<feature type="transmembrane region" description="Helical" evidence="5">
    <location>
        <begin position="63"/>
        <end position="88"/>
    </location>
</feature>
<evidence type="ECO:0000256" key="5">
    <source>
        <dbReference type="SAM" id="Phobius"/>
    </source>
</evidence>
<comment type="subcellular location">
    <subcellularLocation>
        <location evidence="1">Membrane</location>
        <topology evidence="1">Multi-pass membrane protein</topology>
    </subcellularLocation>
</comment>
<keyword evidence="4 5" id="KW-0472">Membrane</keyword>
<name>A0A2K2FJG5_9CLOT</name>
<dbReference type="GO" id="GO:0046873">
    <property type="term" value="F:metal ion transmembrane transporter activity"/>
    <property type="evidence" value="ECO:0007669"/>
    <property type="project" value="InterPro"/>
</dbReference>
<dbReference type="EMBL" id="NIOJ01000006">
    <property type="protein sequence ID" value="PNU00837.1"/>
    <property type="molecule type" value="Genomic_DNA"/>
</dbReference>
<evidence type="ECO:0000256" key="4">
    <source>
        <dbReference type="ARBA" id="ARBA00023136"/>
    </source>
</evidence>
<feature type="transmembrane region" description="Helical" evidence="5">
    <location>
        <begin position="100"/>
        <end position="118"/>
    </location>
</feature>
<comment type="caution">
    <text evidence="6">The sequence shown here is derived from an EMBL/GenBank/DDBJ whole genome shotgun (WGS) entry which is preliminary data.</text>
</comment>
<reference evidence="6 7" key="1">
    <citation type="submission" date="2017-06" db="EMBL/GenBank/DDBJ databases">
        <title>Investigating the central metabolism of Clostridium thermosuccinogenes.</title>
        <authorList>
            <person name="Koendjbiharie J.G."/>
            <person name="van Kranenburg R."/>
        </authorList>
    </citation>
    <scope>NUCLEOTIDE SEQUENCE [LARGE SCALE GENOMIC DNA]</scope>
    <source>
        <strain evidence="6 7">DSM 5806</strain>
    </source>
</reference>
<evidence type="ECO:0000313" key="7">
    <source>
        <dbReference type="Proteomes" id="UP000236151"/>
    </source>
</evidence>
<evidence type="ECO:0000256" key="3">
    <source>
        <dbReference type="ARBA" id="ARBA00022989"/>
    </source>
</evidence>
<feature type="transmembrane region" description="Helical" evidence="5">
    <location>
        <begin position="167"/>
        <end position="189"/>
    </location>
</feature>
<dbReference type="Pfam" id="PF02535">
    <property type="entry name" value="Zip"/>
    <property type="match status" value="1"/>
</dbReference>
<protein>
    <submittedName>
        <fullName evidence="6">ZIP family metal transporter</fullName>
    </submittedName>
</protein>
<dbReference type="PANTHER" id="PTHR16950">
    <property type="entry name" value="ZINC TRANSPORTER SLC39A7 HISTIDINE-RICH MEMBRANE PROTEIN KE4"/>
    <property type="match status" value="1"/>
</dbReference>
<dbReference type="GO" id="GO:0016020">
    <property type="term" value="C:membrane"/>
    <property type="evidence" value="ECO:0007669"/>
    <property type="project" value="UniProtKB-SubCell"/>
</dbReference>
<feature type="transmembrane region" description="Helical" evidence="5">
    <location>
        <begin position="227"/>
        <end position="245"/>
    </location>
</feature>
<feature type="transmembrane region" description="Helical" evidence="5">
    <location>
        <begin position="130"/>
        <end position="155"/>
    </location>
</feature>
<sequence length="246" mass="25717">MKNLISVSFIGLVSGIIGTGIGGLMAFFVKNISNRILSLILEFSAGLMTSVVCFKLIPEAFELGEPFTTICSVLTGVLVIILLEDVILNAEFLKKGRRNTGLLKAGILTAIGIALHNLPEGFAVGSGFEASLSLGVTLTLVILIHDIPEGIAMAVPLRAGGFSRMRAFMLTILSGIPMGLGAFIGAALGGISKQFISLCLGFAGGAMLYIVCGELVPESKKLYRGRLPSIGNVLGIICGIIVSIYN</sequence>
<evidence type="ECO:0000256" key="2">
    <source>
        <dbReference type="ARBA" id="ARBA00022692"/>
    </source>
</evidence>
<dbReference type="KEGG" id="cthd:CDO33_19225"/>
<keyword evidence="3 5" id="KW-1133">Transmembrane helix</keyword>
<gene>
    <name evidence="6" type="ORF">CDQ84_04080</name>
</gene>
<feature type="transmembrane region" description="Helical" evidence="5">
    <location>
        <begin position="6"/>
        <end position="29"/>
    </location>
</feature>
<keyword evidence="7" id="KW-1185">Reference proteome</keyword>
<proteinExistence type="predicted"/>